<organism evidence="2 3">
    <name type="scientific">Gracilibacillus dipsosauri</name>
    <dbReference type="NCBI Taxonomy" id="178340"/>
    <lineage>
        <taxon>Bacteria</taxon>
        <taxon>Bacillati</taxon>
        <taxon>Bacillota</taxon>
        <taxon>Bacilli</taxon>
        <taxon>Bacillales</taxon>
        <taxon>Bacillaceae</taxon>
        <taxon>Gracilibacillus</taxon>
    </lineage>
</organism>
<dbReference type="PROSITE" id="PS50943">
    <property type="entry name" value="HTH_CROC1"/>
    <property type="match status" value="1"/>
</dbReference>
<dbReference type="SUPFAM" id="SSF47413">
    <property type="entry name" value="lambda repressor-like DNA-binding domains"/>
    <property type="match status" value="1"/>
</dbReference>
<sequence>MDVKITPKGLRVSNCLNQEEVAKHLGISLTQYRRKENGKVRFYADEIYKLSKLYDVPVNIFFTEKVSFGDTYDKNTT</sequence>
<dbReference type="AlphaFoldDB" id="A0A317KXP3"/>
<evidence type="ECO:0000313" key="2">
    <source>
        <dbReference type="EMBL" id="PWU68291.1"/>
    </source>
</evidence>
<dbReference type="Proteomes" id="UP000245624">
    <property type="component" value="Unassembled WGS sequence"/>
</dbReference>
<feature type="domain" description="HTH cro/C1-type" evidence="1">
    <location>
        <begin position="16"/>
        <end position="61"/>
    </location>
</feature>
<dbReference type="GO" id="GO:0003677">
    <property type="term" value="F:DNA binding"/>
    <property type="evidence" value="ECO:0007669"/>
    <property type="project" value="InterPro"/>
</dbReference>
<dbReference type="CDD" id="cd00093">
    <property type="entry name" value="HTH_XRE"/>
    <property type="match status" value="1"/>
</dbReference>
<dbReference type="OrthoDB" id="2475196at2"/>
<dbReference type="InterPro" id="IPR010982">
    <property type="entry name" value="Lambda_DNA-bd_dom_sf"/>
</dbReference>
<evidence type="ECO:0000313" key="3">
    <source>
        <dbReference type="Proteomes" id="UP000245624"/>
    </source>
</evidence>
<accession>A0A317KXP3</accession>
<comment type="caution">
    <text evidence="2">The sequence shown here is derived from an EMBL/GenBank/DDBJ whole genome shotgun (WGS) entry which is preliminary data.</text>
</comment>
<proteinExistence type="predicted"/>
<reference evidence="2 3" key="1">
    <citation type="submission" date="2018-05" db="EMBL/GenBank/DDBJ databases">
        <title>Genomic analysis of Gracilibacillus dipsosauri DD1 reveals novel features of a salt-tolerant amylase.</title>
        <authorList>
            <person name="Deutch C.E."/>
            <person name="Yang S."/>
        </authorList>
    </citation>
    <scope>NUCLEOTIDE SEQUENCE [LARGE SCALE GENOMIC DNA]</scope>
    <source>
        <strain evidence="2 3">DD1</strain>
    </source>
</reference>
<dbReference type="InterPro" id="IPR001387">
    <property type="entry name" value="Cro/C1-type_HTH"/>
</dbReference>
<dbReference type="Pfam" id="PF01381">
    <property type="entry name" value="HTH_3"/>
    <property type="match status" value="1"/>
</dbReference>
<dbReference type="Gene3D" id="1.10.260.40">
    <property type="entry name" value="lambda repressor-like DNA-binding domains"/>
    <property type="match status" value="1"/>
</dbReference>
<evidence type="ECO:0000259" key="1">
    <source>
        <dbReference type="PROSITE" id="PS50943"/>
    </source>
</evidence>
<gene>
    <name evidence="2" type="ORF">DLJ74_07500</name>
</gene>
<dbReference type="EMBL" id="QGTD01000008">
    <property type="protein sequence ID" value="PWU68291.1"/>
    <property type="molecule type" value="Genomic_DNA"/>
</dbReference>
<keyword evidence="3" id="KW-1185">Reference proteome</keyword>
<protein>
    <submittedName>
        <fullName evidence="2">XRE family transcriptional regulator</fullName>
    </submittedName>
</protein>
<dbReference type="RefSeq" id="WP_109984006.1">
    <property type="nucleotide sequence ID" value="NZ_QGTD01000008.1"/>
</dbReference>
<name>A0A317KXP3_9BACI</name>